<reference evidence="1" key="2">
    <citation type="journal article" date="2014" name="ISME J.">
        <title>Microbial stratification in low pH oxic and suboxic macroscopic growths along an acid mine drainage.</title>
        <authorList>
            <person name="Mendez-Garcia C."/>
            <person name="Mesa V."/>
            <person name="Sprenger R.R."/>
            <person name="Richter M."/>
            <person name="Diez M.S."/>
            <person name="Solano J."/>
            <person name="Bargiela R."/>
            <person name="Golyshina O.V."/>
            <person name="Manteca A."/>
            <person name="Ramos J.L."/>
            <person name="Gallego J.R."/>
            <person name="Llorente I."/>
            <person name="Martins Dos Santos V.A."/>
            <person name="Jensen O.N."/>
            <person name="Pelaez A.I."/>
            <person name="Sanchez J."/>
            <person name="Ferrer M."/>
        </authorList>
    </citation>
    <scope>NUCLEOTIDE SEQUENCE</scope>
</reference>
<sequence length="37" mass="3903">MINLLSGSMGSLDLVGDFGQVLNNGLDNTYFDAGLQL</sequence>
<gene>
    <name evidence="1" type="ORF">B1A_14197</name>
</gene>
<name>T0ZIG4_9ZZZZ</name>
<reference evidence="1" key="1">
    <citation type="submission" date="2013-08" db="EMBL/GenBank/DDBJ databases">
        <authorList>
            <person name="Mendez C."/>
            <person name="Richter M."/>
            <person name="Ferrer M."/>
            <person name="Sanchez J."/>
        </authorList>
    </citation>
    <scope>NUCLEOTIDE SEQUENCE</scope>
</reference>
<comment type="caution">
    <text evidence="1">The sequence shown here is derived from an EMBL/GenBank/DDBJ whole genome shotgun (WGS) entry which is preliminary data.</text>
</comment>
<proteinExistence type="predicted"/>
<protein>
    <submittedName>
        <fullName evidence="1">Uncharacterized protein</fullName>
    </submittedName>
</protein>
<accession>T0ZIG4</accession>
<feature type="non-terminal residue" evidence="1">
    <location>
        <position position="37"/>
    </location>
</feature>
<dbReference type="AlphaFoldDB" id="T0ZIG4"/>
<dbReference type="EMBL" id="AUZX01010416">
    <property type="protein sequence ID" value="EQD48081.1"/>
    <property type="molecule type" value="Genomic_DNA"/>
</dbReference>
<evidence type="ECO:0000313" key="1">
    <source>
        <dbReference type="EMBL" id="EQD48081.1"/>
    </source>
</evidence>
<organism evidence="1">
    <name type="scientific">mine drainage metagenome</name>
    <dbReference type="NCBI Taxonomy" id="410659"/>
    <lineage>
        <taxon>unclassified sequences</taxon>
        <taxon>metagenomes</taxon>
        <taxon>ecological metagenomes</taxon>
    </lineage>
</organism>